<dbReference type="GO" id="GO:0006006">
    <property type="term" value="P:glucose metabolic process"/>
    <property type="evidence" value="ECO:0007669"/>
    <property type="project" value="TreeGrafter"/>
</dbReference>
<dbReference type="Pfam" id="PF01263">
    <property type="entry name" value="Aldose_epim"/>
    <property type="match status" value="1"/>
</dbReference>
<dbReference type="CDD" id="cd09019">
    <property type="entry name" value="galactose_mutarotase_like"/>
    <property type="match status" value="1"/>
</dbReference>
<dbReference type="InterPro" id="IPR008183">
    <property type="entry name" value="Aldose_1/G6P_1-epimerase"/>
</dbReference>
<dbReference type="Gene3D" id="2.70.98.10">
    <property type="match status" value="1"/>
</dbReference>
<dbReference type="VEuPathDB" id="FungiDB:P168DRAFT_286611"/>
<name>A0A2I1DF48_ASPC2</name>
<keyword evidence="5" id="KW-1185">Reference proteome</keyword>
<evidence type="ECO:0000256" key="1">
    <source>
        <dbReference type="ARBA" id="ARBA00006206"/>
    </source>
</evidence>
<evidence type="ECO:0000313" key="5">
    <source>
        <dbReference type="Proteomes" id="UP000234254"/>
    </source>
</evidence>
<comment type="caution">
    <text evidence="4">The sequence shown here is derived from an EMBL/GenBank/DDBJ whole genome shotgun (WGS) entry which is preliminary data.</text>
</comment>
<dbReference type="InterPro" id="IPR047215">
    <property type="entry name" value="Galactose_mutarotase-like"/>
</dbReference>
<dbReference type="GO" id="GO:0030246">
    <property type="term" value="F:carbohydrate binding"/>
    <property type="evidence" value="ECO:0007669"/>
    <property type="project" value="InterPro"/>
</dbReference>
<organism evidence="4 5">
    <name type="scientific">Aspergillus campestris (strain IBT 28561)</name>
    <dbReference type="NCBI Taxonomy" id="1392248"/>
    <lineage>
        <taxon>Eukaryota</taxon>
        <taxon>Fungi</taxon>
        <taxon>Dikarya</taxon>
        <taxon>Ascomycota</taxon>
        <taxon>Pezizomycotina</taxon>
        <taxon>Eurotiomycetes</taxon>
        <taxon>Eurotiomycetidae</taxon>
        <taxon>Eurotiales</taxon>
        <taxon>Aspergillaceae</taxon>
        <taxon>Aspergillus</taxon>
        <taxon>Aspergillus subgen. Circumdati</taxon>
    </lineage>
</organism>
<sequence>MHLKSYLSAALYGLPALAQPSTAPTDSSAVDPFKVYTIKAENITAKFIPYGARLTSVLVPDRNGKEQDVALGYDDPEDYVKDTNGDHTYFGAVVGRYANRIKNGTFTIGDTEYEVPKNENDGLDTLHGGNIGYDERNWTVTAQSESSVTFTLLDQGFQDFPGDVITHAVYSVDTAVTPDNPDGLPQLTTKLISVALTESTPIMMSNHIYWNLNGFKEKNVLEDTFLQMPLSTRLVATDGILIPNGTLLGVDSYDGAADFTTGKLVGQDVEKAVGLCGTDCTGYDNCWIVDRPPQQAGPTSLVPVLFMNSSTTGISLEVATNQQAVQIYSCVGQKGNIAIKPSQAKRNKEEGIDGATAVNKFGCVVIEPEGWIDGINNPEWGQLSDQIYSPAGAPAINWATYKFGTV</sequence>
<keyword evidence="2" id="KW-0413">Isomerase</keyword>
<comment type="similarity">
    <text evidence="1">Belongs to the aldose epimerase family.</text>
</comment>
<dbReference type="GO" id="GO:0033499">
    <property type="term" value="P:galactose catabolic process via UDP-galactose, Leloir pathway"/>
    <property type="evidence" value="ECO:0007669"/>
    <property type="project" value="TreeGrafter"/>
</dbReference>
<dbReference type="SUPFAM" id="SSF74650">
    <property type="entry name" value="Galactose mutarotase-like"/>
    <property type="match status" value="1"/>
</dbReference>
<reference evidence="4" key="1">
    <citation type="submission" date="2016-12" db="EMBL/GenBank/DDBJ databases">
        <title>The genomes of Aspergillus section Nigri reveals drivers in fungal speciation.</title>
        <authorList>
            <consortium name="DOE Joint Genome Institute"/>
            <person name="Vesth T.C."/>
            <person name="Nybo J."/>
            <person name="Theobald S."/>
            <person name="Brandl J."/>
            <person name="Frisvad J.C."/>
            <person name="Nielsen K.F."/>
            <person name="Lyhne E.K."/>
            <person name="Kogle M.E."/>
            <person name="Kuo A."/>
            <person name="Riley R."/>
            <person name="Clum A."/>
            <person name="Nolan M."/>
            <person name="Lipzen A."/>
            <person name="Salamov A."/>
            <person name="Henrissat B."/>
            <person name="Wiebenga A."/>
            <person name="De vries R.P."/>
            <person name="Grigoriev I.V."/>
            <person name="Mortensen U.H."/>
            <person name="Andersen M.R."/>
            <person name="Baker S.E."/>
        </authorList>
    </citation>
    <scope>NUCLEOTIDE SEQUENCE</scope>
    <source>
        <strain evidence="4">IBT 28561</strain>
    </source>
</reference>
<dbReference type="RefSeq" id="XP_024697091.1">
    <property type="nucleotide sequence ID" value="XM_024836377.1"/>
</dbReference>
<dbReference type="InterPro" id="IPR011013">
    <property type="entry name" value="Gal_mutarotase_sf_dom"/>
</dbReference>
<dbReference type="PANTHER" id="PTHR10091:SF6">
    <property type="entry name" value="1-EPIMERASE, PUTATIVE (AFU_ORTHOLOGUE AFUA_3G13240)-RELATED"/>
    <property type="match status" value="1"/>
</dbReference>
<dbReference type="Proteomes" id="UP000234254">
    <property type="component" value="Unassembled WGS sequence"/>
</dbReference>
<evidence type="ECO:0000313" key="4">
    <source>
        <dbReference type="EMBL" id="PKY08497.1"/>
    </source>
</evidence>
<dbReference type="EMBL" id="MSFM01000001">
    <property type="protein sequence ID" value="PKY08497.1"/>
    <property type="molecule type" value="Genomic_DNA"/>
</dbReference>
<dbReference type="AlphaFoldDB" id="A0A2I1DF48"/>
<dbReference type="GO" id="GO:0004034">
    <property type="term" value="F:aldose 1-epimerase activity"/>
    <property type="evidence" value="ECO:0007669"/>
    <property type="project" value="TreeGrafter"/>
</dbReference>
<keyword evidence="3" id="KW-0119">Carbohydrate metabolism</keyword>
<dbReference type="GeneID" id="36543901"/>
<accession>A0A2I1DF48</accession>
<proteinExistence type="inferred from homology"/>
<dbReference type="FunFam" id="2.70.98.10:FF:000014">
    <property type="entry name" value="Aldose 1-epimerase, putative"/>
    <property type="match status" value="1"/>
</dbReference>
<protein>
    <submittedName>
        <fullName evidence="4">Aldose 1-epimerase</fullName>
    </submittedName>
</protein>
<gene>
    <name evidence="4" type="ORF">P168DRAFT_286611</name>
</gene>
<evidence type="ECO:0000256" key="3">
    <source>
        <dbReference type="ARBA" id="ARBA00023277"/>
    </source>
</evidence>
<evidence type="ECO:0000256" key="2">
    <source>
        <dbReference type="ARBA" id="ARBA00023235"/>
    </source>
</evidence>
<dbReference type="PANTHER" id="PTHR10091">
    <property type="entry name" value="ALDOSE-1-EPIMERASE"/>
    <property type="match status" value="1"/>
</dbReference>
<dbReference type="OrthoDB" id="274691at2759"/>
<dbReference type="InterPro" id="IPR014718">
    <property type="entry name" value="GH-type_carb-bd"/>
</dbReference>